<organism evidence="1 2">
    <name type="scientific">Pelagomonas calceolata</name>
    <dbReference type="NCBI Taxonomy" id="35677"/>
    <lineage>
        <taxon>Eukaryota</taxon>
        <taxon>Sar</taxon>
        <taxon>Stramenopiles</taxon>
        <taxon>Ochrophyta</taxon>
        <taxon>Pelagophyceae</taxon>
        <taxon>Pelagomonadales</taxon>
        <taxon>Pelagomonadaceae</taxon>
        <taxon>Pelagomonas</taxon>
    </lineage>
</organism>
<evidence type="ECO:0000313" key="1">
    <source>
        <dbReference type="EMBL" id="CAH0365691.1"/>
    </source>
</evidence>
<name>A0A8J2S990_9STRA</name>
<dbReference type="AlphaFoldDB" id="A0A8J2S990"/>
<dbReference type="Proteomes" id="UP000789595">
    <property type="component" value="Unassembled WGS sequence"/>
</dbReference>
<dbReference type="EMBL" id="CAKKNE010000001">
    <property type="protein sequence ID" value="CAH0365691.1"/>
    <property type="molecule type" value="Genomic_DNA"/>
</dbReference>
<accession>A0A8J2S990</accession>
<comment type="caution">
    <text evidence="1">The sequence shown here is derived from an EMBL/GenBank/DDBJ whole genome shotgun (WGS) entry which is preliminary data.</text>
</comment>
<protein>
    <submittedName>
        <fullName evidence="1">Uncharacterized protein</fullName>
    </submittedName>
</protein>
<keyword evidence="2" id="KW-1185">Reference proteome</keyword>
<gene>
    <name evidence="1" type="ORF">PECAL_1P21410</name>
</gene>
<reference evidence="1" key="1">
    <citation type="submission" date="2021-11" db="EMBL/GenBank/DDBJ databases">
        <authorList>
            <consortium name="Genoscope - CEA"/>
            <person name="William W."/>
        </authorList>
    </citation>
    <scope>NUCLEOTIDE SEQUENCE</scope>
</reference>
<proteinExistence type="predicted"/>
<evidence type="ECO:0000313" key="2">
    <source>
        <dbReference type="Proteomes" id="UP000789595"/>
    </source>
</evidence>
<sequence length="500" mass="53521">MLAAGRPTMLLARRTALTATRAGRRTLSTAQQTTTERYPVLWQAAALYCGGGLAVSAYQLLNADCREAIEKAHTDAWGARRRLEGFDEVLEWLEWSEAGVGCDVAPKLVRQGALAAAVDGLLSDDLDVRCAAAATLAGLTRDDELARRCCSTDDARAALVEALERCEVKARTPRLDVDLGNAQIADAEAWADARAHEATLLLVAANLAPSWPANDRAQLAKVLVAVLDATRRRSAGLDKAREQYLDQADAQPRVAKLAVALHDSALREALREVEAAGALLAHALAAATDAEERLLDIVRANAPDAVAHVKRVDLAGGGRGEARLPELMAALAWSEDAEAALHANFAAHLLHASDDLPEPDLGVASGLDARQADLLHRCLDALEPEPLLLASGWGVARRWYRHATSPYAFFPAAHQRSLRPLPQALVRSALSTALGAALLTSLYGARGCRYELRRGYLAESDAHQVAFSAALVSLDLAVVLATLRRAPFAAFPFVVWNVLS</sequence>